<proteinExistence type="predicted"/>
<dbReference type="InterPro" id="IPR018911">
    <property type="entry name" value="Gmad2_Ig-like_dom"/>
</dbReference>
<name>A0A2M7VC22_9BACT</name>
<dbReference type="Proteomes" id="UP000231453">
    <property type="component" value="Unassembled WGS sequence"/>
</dbReference>
<protein>
    <recommendedName>
        <fullName evidence="1">Bacterial spore germination immunoglobulin-like domain-containing protein</fullName>
    </recommendedName>
</protein>
<accession>A0A2M7VC22</accession>
<evidence type="ECO:0000259" key="1">
    <source>
        <dbReference type="Pfam" id="PF10648"/>
    </source>
</evidence>
<evidence type="ECO:0000313" key="2">
    <source>
        <dbReference type="EMBL" id="PIZ96624.1"/>
    </source>
</evidence>
<dbReference type="AlphaFoldDB" id="A0A2M7VC22"/>
<gene>
    <name evidence="2" type="ORF">COX80_00910</name>
</gene>
<sequence length="161" mass="18396">MKKPIIISVSLLILFSLVFLFYKYNLQKNSTNDIAQQNIEKSDYEIFYEKESAHQLFLTTPNPNEVISVPLFVTGITNENWFSQGNFSVTLVGEDGEIIIKKYAKALDDWTAEEFVPFEAILEFDIPEDQNKGNILLKKANPSGLAENDDVFEIPILFHSK</sequence>
<dbReference type="EMBL" id="PFPL01000015">
    <property type="protein sequence ID" value="PIZ96624.1"/>
    <property type="molecule type" value="Genomic_DNA"/>
</dbReference>
<reference evidence="3" key="1">
    <citation type="submission" date="2017-09" db="EMBL/GenBank/DDBJ databases">
        <title>Depth-based differentiation of microbial function through sediment-hosted aquifers and enrichment of novel symbionts in the deep terrestrial subsurface.</title>
        <authorList>
            <person name="Probst A.J."/>
            <person name="Ladd B."/>
            <person name="Jarett J.K."/>
            <person name="Geller-Mcgrath D.E."/>
            <person name="Sieber C.M.K."/>
            <person name="Emerson J.B."/>
            <person name="Anantharaman K."/>
            <person name="Thomas B.C."/>
            <person name="Malmstrom R."/>
            <person name="Stieglmeier M."/>
            <person name="Klingl A."/>
            <person name="Woyke T."/>
            <person name="Ryan C.M."/>
            <person name="Banfield J.F."/>
        </authorList>
    </citation>
    <scope>NUCLEOTIDE SEQUENCE [LARGE SCALE GENOMIC DNA]</scope>
</reference>
<organism evidence="2 3">
    <name type="scientific">Candidatus Magasanikbacteria bacterium CG_4_10_14_0_2_um_filter_33_14</name>
    <dbReference type="NCBI Taxonomy" id="1974636"/>
    <lineage>
        <taxon>Bacteria</taxon>
        <taxon>Candidatus Magasanikiibacteriota</taxon>
    </lineage>
</organism>
<dbReference type="Pfam" id="PF10648">
    <property type="entry name" value="Gmad2"/>
    <property type="match status" value="1"/>
</dbReference>
<feature type="domain" description="Bacterial spore germination immunoglobulin-like" evidence="1">
    <location>
        <begin position="58"/>
        <end position="136"/>
    </location>
</feature>
<evidence type="ECO:0000313" key="3">
    <source>
        <dbReference type="Proteomes" id="UP000231453"/>
    </source>
</evidence>
<comment type="caution">
    <text evidence="2">The sequence shown here is derived from an EMBL/GenBank/DDBJ whole genome shotgun (WGS) entry which is preliminary data.</text>
</comment>